<accession>A0A8J3BPT7</accession>
<keyword evidence="1" id="KW-0472">Membrane</keyword>
<reference evidence="2" key="2">
    <citation type="submission" date="2020-09" db="EMBL/GenBank/DDBJ databases">
        <authorList>
            <person name="Sun Q."/>
            <person name="Ohkuma M."/>
        </authorList>
    </citation>
    <scope>NUCLEOTIDE SEQUENCE</scope>
    <source>
        <strain evidence="2">JCM 12862</strain>
    </source>
</reference>
<evidence type="ECO:0000313" key="2">
    <source>
        <dbReference type="EMBL" id="GGK29599.1"/>
    </source>
</evidence>
<keyword evidence="1" id="KW-1133">Transmembrane helix</keyword>
<feature type="transmembrane region" description="Helical" evidence="1">
    <location>
        <begin position="71"/>
        <end position="88"/>
    </location>
</feature>
<dbReference type="AlphaFoldDB" id="A0A8J3BPT7"/>
<protein>
    <recommendedName>
        <fullName evidence="4">Seryl-tRNA synthetase</fullName>
    </recommendedName>
</protein>
<evidence type="ECO:0008006" key="4">
    <source>
        <dbReference type="Google" id="ProtNLM"/>
    </source>
</evidence>
<keyword evidence="3" id="KW-1185">Reference proteome</keyword>
<dbReference type="EMBL" id="BMNR01000005">
    <property type="protein sequence ID" value="GGK29599.1"/>
    <property type="molecule type" value="Genomic_DNA"/>
</dbReference>
<reference evidence="2" key="1">
    <citation type="journal article" date="2014" name="Int. J. Syst. Evol. Microbiol.">
        <title>Complete genome sequence of Corynebacterium casei LMG S-19264T (=DSM 44701T), isolated from a smear-ripened cheese.</title>
        <authorList>
            <consortium name="US DOE Joint Genome Institute (JGI-PGF)"/>
            <person name="Walter F."/>
            <person name="Albersmeier A."/>
            <person name="Kalinowski J."/>
            <person name="Ruckert C."/>
        </authorList>
    </citation>
    <scope>NUCLEOTIDE SEQUENCE</scope>
    <source>
        <strain evidence="2">JCM 12862</strain>
    </source>
</reference>
<keyword evidence="1" id="KW-0812">Transmembrane</keyword>
<dbReference type="Proteomes" id="UP000612329">
    <property type="component" value="Unassembled WGS sequence"/>
</dbReference>
<gene>
    <name evidence="2" type="ORF">GCM10007962_24770</name>
</gene>
<proteinExistence type="predicted"/>
<sequence length="89" mass="9743">MVSLGTFSLANASESAATPITNEIPAEITVMLNRLEEIKDMDKSSLTRSEKKDLRIEVREIKKEVRSSGNGLYISAGAIIVILLILLII</sequence>
<name>A0A8J3BPT7_9FLAO</name>
<evidence type="ECO:0000313" key="3">
    <source>
        <dbReference type="Proteomes" id="UP000612329"/>
    </source>
</evidence>
<comment type="caution">
    <text evidence="2">The sequence shown here is derived from an EMBL/GenBank/DDBJ whole genome shotgun (WGS) entry which is preliminary data.</text>
</comment>
<evidence type="ECO:0000256" key="1">
    <source>
        <dbReference type="SAM" id="Phobius"/>
    </source>
</evidence>
<organism evidence="2 3">
    <name type="scientific">Yeosuana aromativorans</name>
    <dbReference type="NCBI Taxonomy" id="288019"/>
    <lineage>
        <taxon>Bacteria</taxon>
        <taxon>Pseudomonadati</taxon>
        <taxon>Bacteroidota</taxon>
        <taxon>Flavobacteriia</taxon>
        <taxon>Flavobacteriales</taxon>
        <taxon>Flavobacteriaceae</taxon>
        <taxon>Yeosuana</taxon>
    </lineage>
</organism>